<sequence>MAGRETADDGVGSSHCDREEIRVKIRGVKESKIHIRANLNATVVNFKSIVAKECGIPVKRLIHNGRVMKDNQTLRSYGLEDNQTVYVVRGSAPDAAIQDRELASMLEEMRQLIDDSILVRYMFYMPVVRDLFNDPPSVCNMLMRKEPLSDIMDHNPEVAHILNDPTTLRVILDASHNLEILHEMMRKAMDEASSVESAEAELTELSEELERAELRHETTINSPTTDTNPLQNSYASAPTARTHTNSGALANPIVNPMADSLGVLDFPGNTASNEYMEESMVEETIHRMFYIPQFLIKFFGFNPRLRNVLDSNPQIRDVMLNPEFIILLATPQIVNAILVGHNALFVQAVREEVKRRHGWTGEGEVTASDTLQRLIDMFGDLATRAGLLPGTASAPQAAVLGHPIVNTMPGVLDFPDLERLPASILDITDSSGSPEDPMVDETIHRLFCVPQFLIQFFGFTPRLRNVLDSNPRIRDVMLNPEFTRQLATRQIVNALLIYHNALNAQSIEDEIAGRDQVTAAQTLQRLIDLFGELATRAGMIPSSPRADRPEHGDRYITQLARLQEMGFTDTQENIQALIATAGNVQLAVERIRRNRG</sequence>
<dbReference type="EMBL" id="JBEAFC010000001">
    <property type="protein sequence ID" value="KAL1569786.1"/>
    <property type="molecule type" value="Genomic_DNA"/>
</dbReference>
<comment type="caution">
    <text evidence="4">The sequence shown here is derived from an EMBL/GenBank/DDBJ whole genome shotgun (WGS) entry which is preliminary data.</text>
</comment>
<dbReference type="Gene3D" id="3.10.20.90">
    <property type="entry name" value="Phosphatidylinositol 3-kinase Catalytic Subunit, Chain A, domain 1"/>
    <property type="match status" value="1"/>
</dbReference>
<dbReference type="SMART" id="SM00213">
    <property type="entry name" value="UBQ"/>
    <property type="match status" value="1"/>
</dbReference>
<organism evidence="4 5">
    <name type="scientific">Salvia divinorum</name>
    <name type="common">Maria pastora</name>
    <name type="synonym">Diviner's sage</name>
    <dbReference type="NCBI Taxonomy" id="28513"/>
    <lineage>
        <taxon>Eukaryota</taxon>
        <taxon>Viridiplantae</taxon>
        <taxon>Streptophyta</taxon>
        <taxon>Embryophyta</taxon>
        <taxon>Tracheophyta</taxon>
        <taxon>Spermatophyta</taxon>
        <taxon>Magnoliopsida</taxon>
        <taxon>eudicotyledons</taxon>
        <taxon>Gunneridae</taxon>
        <taxon>Pentapetalae</taxon>
        <taxon>asterids</taxon>
        <taxon>lamiids</taxon>
        <taxon>Lamiales</taxon>
        <taxon>Lamiaceae</taxon>
        <taxon>Nepetoideae</taxon>
        <taxon>Mentheae</taxon>
        <taxon>Salviinae</taxon>
        <taxon>Salvia</taxon>
        <taxon>Salvia subgen. Calosphace</taxon>
    </lineage>
</organism>
<dbReference type="InterPro" id="IPR029071">
    <property type="entry name" value="Ubiquitin-like_domsf"/>
</dbReference>
<dbReference type="Proteomes" id="UP001567538">
    <property type="component" value="Unassembled WGS sequence"/>
</dbReference>
<dbReference type="InterPro" id="IPR015496">
    <property type="entry name" value="Ubiquilin"/>
</dbReference>
<gene>
    <name evidence="4" type="ORF">AAHA92_01222</name>
</gene>
<keyword evidence="5" id="KW-1185">Reference proteome</keyword>
<keyword evidence="1" id="KW-0175">Coiled coil</keyword>
<dbReference type="SUPFAM" id="SSF54236">
    <property type="entry name" value="Ubiquitin-like"/>
    <property type="match status" value="1"/>
</dbReference>
<evidence type="ECO:0000259" key="2">
    <source>
        <dbReference type="PROSITE" id="PS50030"/>
    </source>
</evidence>
<evidence type="ECO:0000313" key="5">
    <source>
        <dbReference type="Proteomes" id="UP001567538"/>
    </source>
</evidence>
<dbReference type="InterPro" id="IPR009060">
    <property type="entry name" value="UBA-like_sf"/>
</dbReference>
<dbReference type="Pfam" id="PF00240">
    <property type="entry name" value="ubiquitin"/>
    <property type="match status" value="1"/>
</dbReference>
<feature type="domain" description="Ubiquitin-like" evidence="3">
    <location>
        <begin position="21"/>
        <end position="88"/>
    </location>
</feature>
<reference evidence="4 5" key="1">
    <citation type="submission" date="2024-06" db="EMBL/GenBank/DDBJ databases">
        <title>A chromosome level genome sequence of Diviner's sage (Salvia divinorum).</title>
        <authorList>
            <person name="Ford S.A."/>
            <person name="Ro D.-K."/>
            <person name="Ness R.W."/>
            <person name="Phillips M.A."/>
        </authorList>
    </citation>
    <scope>NUCLEOTIDE SEQUENCE [LARGE SCALE GENOMIC DNA]</scope>
    <source>
        <strain evidence="4">SAF-2024a</strain>
        <tissue evidence="4">Leaf</tissue>
    </source>
</reference>
<dbReference type="PROSITE" id="PS50030">
    <property type="entry name" value="UBA"/>
    <property type="match status" value="1"/>
</dbReference>
<dbReference type="PROSITE" id="PS50053">
    <property type="entry name" value="UBIQUITIN_2"/>
    <property type="match status" value="1"/>
</dbReference>
<dbReference type="CDD" id="cd14399">
    <property type="entry name" value="UBA_PLICs"/>
    <property type="match status" value="1"/>
</dbReference>
<proteinExistence type="predicted"/>
<evidence type="ECO:0000256" key="1">
    <source>
        <dbReference type="SAM" id="Coils"/>
    </source>
</evidence>
<evidence type="ECO:0000313" key="4">
    <source>
        <dbReference type="EMBL" id="KAL1569786.1"/>
    </source>
</evidence>
<accession>A0ABD1IRH8</accession>
<dbReference type="Pfam" id="PF00627">
    <property type="entry name" value="UBA"/>
    <property type="match status" value="1"/>
</dbReference>
<evidence type="ECO:0000259" key="3">
    <source>
        <dbReference type="PROSITE" id="PS50053"/>
    </source>
</evidence>
<dbReference type="SUPFAM" id="SSF46934">
    <property type="entry name" value="UBA-like"/>
    <property type="match status" value="1"/>
</dbReference>
<dbReference type="Pfam" id="PF23195">
    <property type="entry name" value="UBQLN1"/>
    <property type="match status" value="1"/>
</dbReference>
<dbReference type="Gene3D" id="1.10.8.10">
    <property type="entry name" value="DNA helicase RuvA subunit, C-terminal domain"/>
    <property type="match status" value="1"/>
</dbReference>
<dbReference type="PANTHER" id="PTHR10677">
    <property type="entry name" value="UBIQUILIN"/>
    <property type="match status" value="1"/>
</dbReference>
<dbReference type="PANTHER" id="PTHR10677:SF3">
    <property type="entry name" value="FI07626P-RELATED"/>
    <property type="match status" value="1"/>
</dbReference>
<dbReference type="SMART" id="SM00727">
    <property type="entry name" value="STI1"/>
    <property type="match status" value="3"/>
</dbReference>
<dbReference type="AlphaFoldDB" id="A0ABD1IRH8"/>
<dbReference type="SMART" id="SM00165">
    <property type="entry name" value="UBA"/>
    <property type="match status" value="1"/>
</dbReference>
<dbReference type="InterPro" id="IPR015940">
    <property type="entry name" value="UBA"/>
</dbReference>
<protein>
    <submittedName>
        <fullName evidence="4">Ubiquitin domain-containing protein DSK2a-like</fullName>
    </submittedName>
</protein>
<dbReference type="InterPro" id="IPR006636">
    <property type="entry name" value="STI1_HS-bd"/>
</dbReference>
<feature type="coiled-coil region" evidence="1">
    <location>
        <begin position="188"/>
        <end position="222"/>
    </location>
</feature>
<feature type="domain" description="UBA" evidence="2">
    <location>
        <begin position="550"/>
        <end position="594"/>
    </location>
</feature>
<name>A0ABD1IRH8_SALDI</name>
<dbReference type="GO" id="GO:0031593">
    <property type="term" value="F:polyubiquitin modification-dependent protein binding"/>
    <property type="evidence" value="ECO:0007669"/>
    <property type="project" value="UniProtKB-ARBA"/>
</dbReference>
<dbReference type="GO" id="GO:0005634">
    <property type="term" value="C:nucleus"/>
    <property type="evidence" value="ECO:0007669"/>
    <property type="project" value="UniProtKB-ARBA"/>
</dbReference>
<dbReference type="InterPro" id="IPR000626">
    <property type="entry name" value="Ubiquitin-like_dom"/>
</dbReference>